<comment type="caution">
    <text evidence="1">The sequence shown here is derived from an EMBL/GenBank/DDBJ whole genome shotgun (WGS) entry which is preliminary data.</text>
</comment>
<gene>
    <name evidence="1" type="ORF">ACFP1G_04680</name>
</gene>
<keyword evidence="2" id="KW-1185">Reference proteome</keyword>
<dbReference type="Gene3D" id="3.20.20.140">
    <property type="entry name" value="Metal-dependent hydrolases"/>
    <property type="match status" value="1"/>
</dbReference>
<accession>A0ABW1SRI7</accession>
<evidence type="ECO:0000313" key="1">
    <source>
        <dbReference type="EMBL" id="MFC6206772.1"/>
    </source>
</evidence>
<dbReference type="PIRSF" id="PIRSF005902">
    <property type="entry name" value="DNase_TatD"/>
    <property type="match status" value="1"/>
</dbReference>
<sequence length="236" mass="26857">MLSDAHCHLAGSRELANLQQQDQILTIINCQSPAEWEGNTLLTGAHQHLSFGIHPWQATDFRWPEVTPYLEKTAVVGEIGLDNVWTDVNLLDQSRVFEAQLQFAHDHRKPVILHTKGCERAVLKTIQKYPNRYMVHWYATKDYQRDYIRLDCFFTIGVDVLTDPAVAQLAQDVPLNRLLIETDGLEAIRWAGDTEATVADYPHVLHRSIRAVAALRGMAADELETQVYRNLEAFLA</sequence>
<organism evidence="1 2">
    <name type="scientific">Levilactobacillus tongjiangensis</name>
    <dbReference type="NCBI Taxonomy" id="2486023"/>
    <lineage>
        <taxon>Bacteria</taxon>
        <taxon>Bacillati</taxon>
        <taxon>Bacillota</taxon>
        <taxon>Bacilli</taxon>
        <taxon>Lactobacillales</taxon>
        <taxon>Lactobacillaceae</taxon>
        <taxon>Levilactobacillus</taxon>
    </lineage>
</organism>
<reference evidence="2" key="1">
    <citation type="journal article" date="2019" name="Int. J. Syst. Evol. Microbiol.">
        <title>The Global Catalogue of Microorganisms (GCM) 10K type strain sequencing project: providing services to taxonomists for standard genome sequencing and annotation.</title>
        <authorList>
            <consortium name="The Broad Institute Genomics Platform"/>
            <consortium name="The Broad Institute Genome Sequencing Center for Infectious Disease"/>
            <person name="Wu L."/>
            <person name="Ma J."/>
        </authorList>
    </citation>
    <scope>NUCLEOTIDE SEQUENCE [LARGE SCALE GENOMIC DNA]</scope>
    <source>
        <strain evidence="2">CCM 8905</strain>
    </source>
</reference>
<dbReference type="PANTHER" id="PTHR46124">
    <property type="entry name" value="D-AMINOACYL-TRNA DEACYLASE"/>
    <property type="match status" value="1"/>
</dbReference>
<name>A0ABW1SRI7_9LACO</name>
<dbReference type="SUPFAM" id="SSF51556">
    <property type="entry name" value="Metallo-dependent hydrolases"/>
    <property type="match status" value="1"/>
</dbReference>
<dbReference type="InterPro" id="IPR001130">
    <property type="entry name" value="TatD-like"/>
</dbReference>
<dbReference type="InterPro" id="IPR032466">
    <property type="entry name" value="Metal_Hydrolase"/>
</dbReference>
<dbReference type="Pfam" id="PF01026">
    <property type="entry name" value="TatD_DNase"/>
    <property type="match status" value="1"/>
</dbReference>
<dbReference type="RefSeq" id="WP_125693641.1">
    <property type="nucleotide sequence ID" value="NZ_JBHSSK010000014.1"/>
</dbReference>
<dbReference type="PANTHER" id="PTHR46124:SF2">
    <property type="entry name" value="D-AMINOACYL-TRNA DEACYLASE"/>
    <property type="match status" value="1"/>
</dbReference>
<proteinExistence type="predicted"/>
<dbReference type="GO" id="GO:0016787">
    <property type="term" value="F:hydrolase activity"/>
    <property type="evidence" value="ECO:0007669"/>
    <property type="project" value="UniProtKB-KW"/>
</dbReference>
<keyword evidence="1" id="KW-0378">Hydrolase</keyword>
<dbReference type="Proteomes" id="UP001596254">
    <property type="component" value="Unassembled WGS sequence"/>
</dbReference>
<protein>
    <submittedName>
        <fullName evidence="1">TatD family hydrolase</fullName>
    </submittedName>
</protein>
<evidence type="ECO:0000313" key="2">
    <source>
        <dbReference type="Proteomes" id="UP001596254"/>
    </source>
</evidence>
<dbReference type="EMBL" id="JBHSSK010000014">
    <property type="protein sequence ID" value="MFC6206772.1"/>
    <property type="molecule type" value="Genomic_DNA"/>
</dbReference>